<reference evidence="1 2" key="1">
    <citation type="submission" date="2018-08" db="EMBL/GenBank/DDBJ databases">
        <title>A genome reference for cultivated species of the human gut microbiota.</title>
        <authorList>
            <person name="Zou Y."/>
            <person name="Xue W."/>
            <person name="Luo G."/>
        </authorList>
    </citation>
    <scope>NUCLEOTIDE SEQUENCE [LARGE SCALE GENOMIC DNA]</scope>
    <source>
        <strain evidence="1 2">AF26-4BH</strain>
    </source>
</reference>
<sequence length="259" mass="30153">MKKKCVLFVLCMMFLVGCSEKNEEPKKPIIEENIETESNIIVEEETVENNDIQTENAAPTKKEVLAMRELVLDGMSDDEKERLTENIKVANLQMEYAYLNDNIFDKLSDKDSLYWNYFDQKGDIQIGWAYEGNKKTVMNEEGITESEFYQKYGEPVMEYNRFDGANFVELIQDMQKSVQNESLSADLQQLIDLTNLAIETHEVEYANEIYKILHDLDYFLLRYGIEDVGKYTKDGSVVAKYYGVLMVYEKDKNTSSNER</sequence>
<dbReference type="RefSeq" id="WP_025487725.1">
    <property type="nucleotide sequence ID" value="NZ_QVLU01000020.1"/>
</dbReference>
<name>A0A3E3IN81_9FIRM</name>
<proteinExistence type="predicted"/>
<dbReference type="PROSITE" id="PS51257">
    <property type="entry name" value="PROKAR_LIPOPROTEIN"/>
    <property type="match status" value="1"/>
</dbReference>
<evidence type="ECO:0000313" key="1">
    <source>
        <dbReference type="EMBL" id="RGE68530.1"/>
    </source>
</evidence>
<accession>A0A3E3IN81</accession>
<dbReference type="AlphaFoldDB" id="A0A3E3IN81"/>
<dbReference type="OrthoDB" id="2067931at2"/>
<dbReference type="Proteomes" id="UP000261166">
    <property type="component" value="Unassembled WGS sequence"/>
</dbReference>
<organism evidence="1 2">
    <name type="scientific">Eisenbergiella massiliensis</name>
    <dbReference type="NCBI Taxonomy" id="1720294"/>
    <lineage>
        <taxon>Bacteria</taxon>
        <taxon>Bacillati</taxon>
        <taxon>Bacillota</taxon>
        <taxon>Clostridia</taxon>
        <taxon>Lachnospirales</taxon>
        <taxon>Lachnospiraceae</taxon>
        <taxon>Eisenbergiella</taxon>
    </lineage>
</organism>
<comment type="caution">
    <text evidence="1">The sequence shown here is derived from an EMBL/GenBank/DDBJ whole genome shotgun (WGS) entry which is preliminary data.</text>
</comment>
<dbReference type="EMBL" id="QVLU01000020">
    <property type="protein sequence ID" value="RGE68530.1"/>
    <property type="molecule type" value="Genomic_DNA"/>
</dbReference>
<gene>
    <name evidence="1" type="ORF">DWY69_20105</name>
</gene>
<protein>
    <submittedName>
        <fullName evidence="1">Uncharacterized protein</fullName>
    </submittedName>
</protein>
<evidence type="ECO:0000313" key="2">
    <source>
        <dbReference type="Proteomes" id="UP000261166"/>
    </source>
</evidence>